<name>A0ACD5V514_AVESA</name>
<protein>
    <submittedName>
        <fullName evidence="1">Uncharacterized protein</fullName>
    </submittedName>
</protein>
<proteinExistence type="predicted"/>
<sequence>MDAGDHRGGLRTPILADDEASGSNRGSEAREQEEVRKANHCSDKALKLILGLQFLEVTAFYGIYLSLIVYLQDVFHGHSASNVATVNHWIGVSYHMPVLGAAVADSFWGKYKTVMVGLSVSVVGMAIVTASATLPSLSPSPCTENTICTPATLSQNLVFFSGLYLCGVGIGASKSVFVSFGAEQLDDDDDDSRKIASERGAKASYFSWYYAVANMGIVTAGTLLVWVEAKVSWGLGYGICASFAAVALVALATTAPMYRMLPPAGSPWKGVFQVLFALSRKVRLKVPDDATQLYEEEGAKDPSSLHPLHERLEHTDQFRWLDKAAIVADEDLDHDGRRPWRLCTVTQVEELKTLLRLIPIWLTSAVYFVANTQAQTTFVQQGTQTDSQIPAASLSSVETLLVAACVVLYNRTARRLTPLQLMGLGHATAAVAVAVAAWTEARRLRMAGDHQLMGIAWLLPQYVVMAVSDAALSVGQLEFFYEESPETMKGVSTAFYFVSVSLGNLINSLLVTLVASVTAAGGRTGWFPPQLDDGHLDYYFVLVVAVTVVNFAVFVALAKKYTPRRVR</sequence>
<organism evidence="1 2">
    <name type="scientific">Avena sativa</name>
    <name type="common">Oat</name>
    <dbReference type="NCBI Taxonomy" id="4498"/>
    <lineage>
        <taxon>Eukaryota</taxon>
        <taxon>Viridiplantae</taxon>
        <taxon>Streptophyta</taxon>
        <taxon>Embryophyta</taxon>
        <taxon>Tracheophyta</taxon>
        <taxon>Spermatophyta</taxon>
        <taxon>Magnoliopsida</taxon>
        <taxon>Liliopsida</taxon>
        <taxon>Poales</taxon>
        <taxon>Poaceae</taxon>
        <taxon>BOP clade</taxon>
        <taxon>Pooideae</taxon>
        <taxon>Poodae</taxon>
        <taxon>Poeae</taxon>
        <taxon>Poeae Chloroplast Group 1 (Aveneae type)</taxon>
        <taxon>Aveninae</taxon>
        <taxon>Avena</taxon>
    </lineage>
</organism>
<keyword evidence="2" id="KW-1185">Reference proteome</keyword>
<accession>A0ACD5V514</accession>
<dbReference type="EnsemblPlants" id="AVESA.00010b.r2.2DG0366170.1">
    <property type="protein sequence ID" value="AVESA.00010b.r2.2DG0366170.1.CDS"/>
    <property type="gene ID" value="AVESA.00010b.r2.2DG0366170"/>
</dbReference>
<dbReference type="Proteomes" id="UP001732700">
    <property type="component" value="Chromosome 2D"/>
</dbReference>
<evidence type="ECO:0000313" key="1">
    <source>
        <dbReference type="EnsemblPlants" id="AVESA.00010b.r2.2DG0366170.1.CDS"/>
    </source>
</evidence>
<evidence type="ECO:0000313" key="2">
    <source>
        <dbReference type="Proteomes" id="UP001732700"/>
    </source>
</evidence>
<reference evidence="1" key="2">
    <citation type="submission" date="2025-09" db="UniProtKB">
        <authorList>
            <consortium name="EnsemblPlants"/>
        </authorList>
    </citation>
    <scope>IDENTIFICATION</scope>
</reference>
<reference evidence="1" key="1">
    <citation type="submission" date="2021-05" db="EMBL/GenBank/DDBJ databases">
        <authorList>
            <person name="Scholz U."/>
            <person name="Mascher M."/>
            <person name="Fiebig A."/>
        </authorList>
    </citation>
    <scope>NUCLEOTIDE SEQUENCE [LARGE SCALE GENOMIC DNA]</scope>
</reference>